<reference evidence="1" key="2">
    <citation type="journal article" date="2015" name="Data Brief">
        <title>Shoot transcriptome of the giant reed, Arundo donax.</title>
        <authorList>
            <person name="Barrero R.A."/>
            <person name="Guerrero F.D."/>
            <person name="Moolhuijzen P."/>
            <person name="Goolsby J.A."/>
            <person name="Tidwell J."/>
            <person name="Bellgard S.E."/>
            <person name="Bellgard M.I."/>
        </authorList>
    </citation>
    <scope>NUCLEOTIDE SEQUENCE</scope>
    <source>
        <tissue evidence="1">Shoot tissue taken approximately 20 cm above the soil surface</tissue>
    </source>
</reference>
<protein>
    <submittedName>
        <fullName evidence="1">Uncharacterized protein</fullName>
    </submittedName>
</protein>
<dbReference type="AlphaFoldDB" id="A0A0A9F946"/>
<organism evidence="1">
    <name type="scientific">Arundo donax</name>
    <name type="common">Giant reed</name>
    <name type="synonym">Donax arundinaceus</name>
    <dbReference type="NCBI Taxonomy" id="35708"/>
    <lineage>
        <taxon>Eukaryota</taxon>
        <taxon>Viridiplantae</taxon>
        <taxon>Streptophyta</taxon>
        <taxon>Embryophyta</taxon>
        <taxon>Tracheophyta</taxon>
        <taxon>Spermatophyta</taxon>
        <taxon>Magnoliopsida</taxon>
        <taxon>Liliopsida</taxon>
        <taxon>Poales</taxon>
        <taxon>Poaceae</taxon>
        <taxon>PACMAD clade</taxon>
        <taxon>Arundinoideae</taxon>
        <taxon>Arundineae</taxon>
        <taxon>Arundo</taxon>
    </lineage>
</organism>
<sequence>MKRKTQASPTSTENQRSKLVVFALELLVISGLHHDTAADSLLL</sequence>
<name>A0A0A9F946_ARUDO</name>
<accession>A0A0A9F946</accession>
<evidence type="ECO:0000313" key="1">
    <source>
        <dbReference type="EMBL" id="JAE06631.1"/>
    </source>
</evidence>
<dbReference type="EMBL" id="GBRH01191265">
    <property type="protein sequence ID" value="JAE06631.1"/>
    <property type="molecule type" value="Transcribed_RNA"/>
</dbReference>
<reference evidence="1" key="1">
    <citation type="submission" date="2014-09" db="EMBL/GenBank/DDBJ databases">
        <authorList>
            <person name="Magalhaes I.L.F."/>
            <person name="Oliveira U."/>
            <person name="Santos F.R."/>
            <person name="Vidigal T.H.D.A."/>
            <person name="Brescovit A.D."/>
            <person name="Santos A.J."/>
        </authorList>
    </citation>
    <scope>NUCLEOTIDE SEQUENCE</scope>
    <source>
        <tissue evidence="1">Shoot tissue taken approximately 20 cm above the soil surface</tissue>
    </source>
</reference>
<proteinExistence type="predicted"/>